<dbReference type="PANTHER" id="PTHR11060:SF0">
    <property type="entry name" value="PROTEIN MEMO1"/>
    <property type="match status" value="1"/>
</dbReference>
<gene>
    <name evidence="2" type="primary">MEMO1</name>
    <name evidence="2" type="ORF">E2C01_100380</name>
</gene>
<name>A0A5B7KHU4_PORTR</name>
<comment type="similarity">
    <text evidence="1">Belongs to the MEMO1 family.</text>
</comment>
<comment type="caution">
    <text evidence="2">The sequence shown here is derived from an EMBL/GenBank/DDBJ whole genome shotgun (WGS) entry which is preliminary data.</text>
</comment>
<dbReference type="PANTHER" id="PTHR11060">
    <property type="entry name" value="PROTEIN MEMO1"/>
    <property type="match status" value="1"/>
</dbReference>
<keyword evidence="3" id="KW-1185">Reference proteome</keyword>
<dbReference type="AlphaFoldDB" id="A0A5B7KHU4"/>
<evidence type="ECO:0000256" key="1">
    <source>
        <dbReference type="ARBA" id="ARBA00006315"/>
    </source>
</evidence>
<dbReference type="EMBL" id="VSRR010142234">
    <property type="protein sequence ID" value="MPD04679.1"/>
    <property type="molecule type" value="Genomic_DNA"/>
</dbReference>
<protein>
    <submittedName>
        <fullName evidence="2">Protein MEMO1</fullName>
    </submittedName>
</protein>
<organism evidence="2 3">
    <name type="scientific">Portunus trituberculatus</name>
    <name type="common">Swimming crab</name>
    <name type="synonym">Neptunus trituberculatus</name>
    <dbReference type="NCBI Taxonomy" id="210409"/>
    <lineage>
        <taxon>Eukaryota</taxon>
        <taxon>Metazoa</taxon>
        <taxon>Ecdysozoa</taxon>
        <taxon>Arthropoda</taxon>
        <taxon>Crustacea</taxon>
        <taxon>Multicrustacea</taxon>
        <taxon>Malacostraca</taxon>
        <taxon>Eumalacostraca</taxon>
        <taxon>Eucarida</taxon>
        <taxon>Decapoda</taxon>
        <taxon>Pleocyemata</taxon>
        <taxon>Brachyura</taxon>
        <taxon>Eubrachyura</taxon>
        <taxon>Portunoidea</taxon>
        <taxon>Portunidae</taxon>
        <taxon>Portuninae</taxon>
        <taxon>Portunus</taxon>
    </lineage>
</organism>
<evidence type="ECO:0000313" key="3">
    <source>
        <dbReference type="Proteomes" id="UP000324222"/>
    </source>
</evidence>
<dbReference type="InterPro" id="IPR002737">
    <property type="entry name" value="MEMO1_fam"/>
</dbReference>
<sequence length="64" mass="7096">MQVTSTAVPLVPTHIGKCLLLSCEKRVFILGPSHHVRLSGCALSSLTKYRTPLYDLTVDQQGEW</sequence>
<reference evidence="2 3" key="1">
    <citation type="submission" date="2019-05" db="EMBL/GenBank/DDBJ databases">
        <title>Another draft genome of Portunus trituberculatus and its Hox gene families provides insights of decapod evolution.</title>
        <authorList>
            <person name="Jeong J.-H."/>
            <person name="Song I."/>
            <person name="Kim S."/>
            <person name="Choi T."/>
            <person name="Kim D."/>
            <person name="Ryu S."/>
            <person name="Kim W."/>
        </authorList>
    </citation>
    <scope>NUCLEOTIDE SEQUENCE [LARGE SCALE GENOMIC DNA]</scope>
    <source>
        <tissue evidence="2">Muscle</tissue>
    </source>
</reference>
<proteinExistence type="inferred from homology"/>
<dbReference type="Gene3D" id="3.40.830.10">
    <property type="entry name" value="LigB-like"/>
    <property type="match status" value="1"/>
</dbReference>
<evidence type="ECO:0000313" key="2">
    <source>
        <dbReference type="EMBL" id="MPD04679.1"/>
    </source>
</evidence>
<accession>A0A5B7KHU4</accession>
<dbReference type="Proteomes" id="UP000324222">
    <property type="component" value="Unassembled WGS sequence"/>
</dbReference>
<dbReference type="Pfam" id="PF01875">
    <property type="entry name" value="Memo"/>
    <property type="match status" value="1"/>
</dbReference>